<dbReference type="GO" id="GO:0032426">
    <property type="term" value="C:stereocilium tip"/>
    <property type="evidence" value="ECO:0007669"/>
    <property type="project" value="TreeGrafter"/>
</dbReference>
<dbReference type="PANTHER" id="PTHR23412:SF14">
    <property type="entry name" value="STEREOCILIN-RELATED"/>
    <property type="match status" value="1"/>
</dbReference>
<reference evidence="5" key="2">
    <citation type="submission" date="2025-08" db="UniProtKB">
        <authorList>
            <consortium name="Ensembl"/>
        </authorList>
    </citation>
    <scope>IDENTIFICATION</scope>
</reference>
<dbReference type="InterPro" id="IPR026664">
    <property type="entry name" value="Stereocilin-rel"/>
</dbReference>
<keyword evidence="3" id="KW-1133">Transmembrane helix</keyword>
<keyword evidence="3" id="KW-0472">Membrane</keyword>
<protein>
    <recommendedName>
        <fullName evidence="4">Stereocilin LRR domain-containing protein</fullName>
    </recommendedName>
</protein>
<accession>A0A7N5ZWZ8</accession>
<evidence type="ECO:0000256" key="1">
    <source>
        <dbReference type="ARBA" id="ARBA00022729"/>
    </source>
</evidence>
<evidence type="ECO:0000313" key="5">
    <source>
        <dbReference type="Ensembl" id="ENSATEP00000037690.1"/>
    </source>
</evidence>
<dbReference type="GeneTree" id="ENSGT00950000182957"/>
<dbReference type="PANTHER" id="PTHR23412">
    <property type="entry name" value="STEREOCILIN RELATED"/>
    <property type="match status" value="1"/>
</dbReference>
<evidence type="ECO:0000256" key="2">
    <source>
        <dbReference type="ARBA" id="ARBA00023180"/>
    </source>
</evidence>
<dbReference type="GO" id="GO:0009986">
    <property type="term" value="C:cell surface"/>
    <property type="evidence" value="ECO:0007669"/>
    <property type="project" value="TreeGrafter"/>
</dbReference>
<reference evidence="5" key="3">
    <citation type="submission" date="2025-09" db="UniProtKB">
        <authorList>
            <consortium name="Ensembl"/>
        </authorList>
    </citation>
    <scope>IDENTIFICATION</scope>
</reference>
<reference evidence="5" key="1">
    <citation type="submission" date="2021-04" db="EMBL/GenBank/DDBJ databases">
        <authorList>
            <consortium name="Wellcome Sanger Institute Data Sharing"/>
        </authorList>
    </citation>
    <scope>NUCLEOTIDE SEQUENCE [LARGE SCALE GENOMIC DNA]</scope>
</reference>
<dbReference type="InterPro" id="IPR048992">
    <property type="entry name" value="Stereocilin_LRR"/>
</dbReference>
<keyword evidence="2" id="KW-0325">Glycoprotein</keyword>
<evidence type="ECO:0000256" key="3">
    <source>
        <dbReference type="SAM" id="Phobius"/>
    </source>
</evidence>
<dbReference type="AlphaFoldDB" id="A0A7N5ZWZ8"/>
<dbReference type="Pfam" id="PF21058">
    <property type="entry name" value="Stereocilin"/>
    <property type="match status" value="1"/>
</dbReference>
<dbReference type="GO" id="GO:0060091">
    <property type="term" value="C:kinocilium"/>
    <property type="evidence" value="ECO:0007669"/>
    <property type="project" value="TreeGrafter"/>
</dbReference>
<dbReference type="GO" id="GO:0007160">
    <property type="term" value="P:cell-matrix adhesion"/>
    <property type="evidence" value="ECO:0007669"/>
    <property type="project" value="TreeGrafter"/>
</dbReference>
<sequence>NLFLMSHQPVLWDLIQRDDNSSALQITLSQQEYLQMPRDSIRTLVMSAEKDAVKRFISHMHQSWDQLQVETSQLQAMETMTAAFIQKFPRVTPELFVDLSQFIPFMSVSDIMSFPASLIVNDSFDVSSRPDTNSFLFRLTAIRDHSSGMKSLQKKAFVKRLLQSSVVGDVPSWPPYFLSSILPLLPYLPVSHFQQLTLQQVSVSWACTNILSYSSFKLQLINPNTLSFSCRALGHIVSGLSCDFLKLWTNNTDFAELLQFVTNLPGDMRPALGFSRTKEEIDGTMLDVLGPLLPFLDRDSLALVDRRALALRLEEMRNFCLPKEALRDISALLTQKDLLGDPSKWQIGDVEHLGRLVFSLSAKQINTIPLTVLNKDTVEQVLVGQQRWEDSLVGGVCMTRCMDERRQRQKTHSLIRGIVKARTVPVPTCADIRGTFPSAWTSTQLGRMLQEDLKQCVEVFGQDASLTSEQRRALWVKLRQSFSPVRELRPDQVLALGSVVTEMGERELQDTNLTDLGVLVHLGTLRDWSPKKMRAVISGVMSKWKLKVEQFTVVELATFGHLICGLYPSEIKKLSPYNLSMAVLYLREMSLPCTEQQMEALTSRLSRPEAFGPVSAWGPEVFTEIGTLAAGLEDMVLSALIQEQVEGITPEAIALMSPKKMAVVFSAVQLSWLSAEQAWAVTGEQWAELDTDQRHAVGLARYEGDVLQELRGLIVITFYFNKLFHYYFMHFRTYILYIVLFIMAVLWQAMIFMVYVLL</sequence>
<dbReference type="Proteomes" id="UP000265040">
    <property type="component" value="Chromosome 3"/>
</dbReference>
<organism evidence="5 6">
    <name type="scientific">Anabas testudineus</name>
    <name type="common">Climbing perch</name>
    <name type="synonym">Anthias testudineus</name>
    <dbReference type="NCBI Taxonomy" id="64144"/>
    <lineage>
        <taxon>Eukaryota</taxon>
        <taxon>Metazoa</taxon>
        <taxon>Chordata</taxon>
        <taxon>Craniata</taxon>
        <taxon>Vertebrata</taxon>
        <taxon>Euteleostomi</taxon>
        <taxon>Actinopterygii</taxon>
        <taxon>Neopterygii</taxon>
        <taxon>Teleostei</taxon>
        <taxon>Neoteleostei</taxon>
        <taxon>Acanthomorphata</taxon>
        <taxon>Anabantaria</taxon>
        <taxon>Anabantiformes</taxon>
        <taxon>Anabantoidei</taxon>
        <taxon>Anabantidae</taxon>
        <taxon>Anabas</taxon>
    </lineage>
</organism>
<keyword evidence="3" id="KW-0812">Transmembrane</keyword>
<keyword evidence="6" id="KW-1185">Reference proteome</keyword>
<dbReference type="Ensembl" id="ENSATET00000061370.1">
    <property type="protein sequence ID" value="ENSATEP00000037690.1"/>
    <property type="gene ID" value="ENSATEG00000001566.2"/>
</dbReference>
<proteinExistence type="predicted"/>
<keyword evidence="1" id="KW-0732">Signal</keyword>
<evidence type="ECO:0000259" key="4">
    <source>
        <dbReference type="Pfam" id="PF21058"/>
    </source>
</evidence>
<feature type="transmembrane region" description="Helical" evidence="3">
    <location>
        <begin position="735"/>
        <end position="757"/>
    </location>
</feature>
<name>A0A7N5ZWZ8_ANATE</name>
<feature type="domain" description="Stereocilin LRR" evidence="4">
    <location>
        <begin position="7"/>
        <end position="203"/>
    </location>
</feature>
<evidence type="ECO:0000313" key="6">
    <source>
        <dbReference type="Proteomes" id="UP000265040"/>
    </source>
</evidence>
<gene>
    <name evidence="5" type="primary">STRC</name>
</gene>